<sequence>MPSSAVTAPIQNVPNDVLQEIFLECLPSEYWTTTIEPSQIPVLLTHVCQLWRNVAFACPLLWRSLRWSTNWERVGGGEIDTFSAAVARAKSAPRNLQVILSTRLPLSSPKRTYSFKSLPHIPNRLVVPIGPFLTKLLLRGVPISHIHDLASESFPSLVLLALYLEGQDLEGFPWAAKGPIRAFSNAPALRRVALGSSLDDDYQRRTYASPNILLPWEQLTHILDFASPNQGPHSISDYVRKSQNLRFLVAELHYRDVGVEGWDHWRDRSVDPTMLDNLESLTINYWGAGGDDIGYPAFVDSLRFPNLKSLRFDGAEFALTDPLFWTEVLINQFIARLSSLHHLTYLSLCATTIDPVSFRRILAATPNITTLDAQIFENYRFFFEAISWNPADKLLPRLETLVLELDDSEARSDGEGETISPDIFEGFLESRLRNDTPFRKIVVYSSQHSYMDDDTAFVAVAQKYASRGLVLERRCVTVERDRKAGFEWLERDPDLQDWPELAEMLFIVL</sequence>
<dbReference type="SUPFAM" id="SSF52047">
    <property type="entry name" value="RNI-like"/>
    <property type="match status" value="1"/>
</dbReference>
<organism evidence="1 2">
    <name type="scientific">Coprinellus micaceus</name>
    <name type="common">Glistening ink-cap mushroom</name>
    <name type="synonym">Coprinus micaceus</name>
    <dbReference type="NCBI Taxonomy" id="71717"/>
    <lineage>
        <taxon>Eukaryota</taxon>
        <taxon>Fungi</taxon>
        <taxon>Dikarya</taxon>
        <taxon>Basidiomycota</taxon>
        <taxon>Agaricomycotina</taxon>
        <taxon>Agaricomycetes</taxon>
        <taxon>Agaricomycetidae</taxon>
        <taxon>Agaricales</taxon>
        <taxon>Agaricineae</taxon>
        <taxon>Psathyrellaceae</taxon>
        <taxon>Coprinellus</taxon>
    </lineage>
</organism>
<accession>A0A4Y7THX6</accession>
<proteinExistence type="predicted"/>
<dbReference type="EMBL" id="QPFP01000011">
    <property type="protein sequence ID" value="TEB33785.1"/>
    <property type="molecule type" value="Genomic_DNA"/>
</dbReference>
<protein>
    <submittedName>
        <fullName evidence="1">Uncharacterized protein</fullName>
    </submittedName>
</protein>
<dbReference type="Gene3D" id="3.80.10.10">
    <property type="entry name" value="Ribonuclease Inhibitor"/>
    <property type="match status" value="1"/>
</dbReference>
<evidence type="ECO:0000313" key="1">
    <source>
        <dbReference type="EMBL" id="TEB33785.1"/>
    </source>
</evidence>
<dbReference type="AlphaFoldDB" id="A0A4Y7THX6"/>
<name>A0A4Y7THX6_COPMI</name>
<dbReference type="InterPro" id="IPR032675">
    <property type="entry name" value="LRR_dom_sf"/>
</dbReference>
<evidence type="ECO:0000313" key="2">
    <source>
        <dbReference type="Proteomes" id="UP000298030"/>
    </source>
</evidence>
<dbReference type="OrthoDB" id="2269034at2759"/>
<dbReference type="Proteomes" id="UP000298030">
    <property type="component" value="Unassembled WGS sequence"/>
</dbReference>
<comment type="caution">
    <text evidence="1">The sequence shown here is derived from an EMBL/GenBank/DDBJ whole genome shotgun (WGS) entry which is preliminary data.</text>
</comment>
<gene>
    <name evidence="1" type="ORF">FA13DRAFT_1772923</name>
</gene>
<keyword evidence="2" id="KW-1185">Reference proteome</keyword>
<reference evidence="1 2" key="1">
    <citation type="journal article" date="2019" name="Nat. Ecol. Evol.">
        <title>Megaphylogeny resolves global patterns of mushroom evolution.</title>
        <authorList>
            <person name="Varga T."/>
            <person name="Krizsan K."/>
            <person name="Foldi C."/>
            <person name="Dima B."/>
            <person name="Sanchez-Garcia M."/>
            <person name="Sanchez-Ramirez S."/>
            <person name="Szollosi G.J."/>
            <person name="Szarkandi J.G."/>
            <person name="Papp V."/>
            <person name="Albert L."/>
            <person name="Andreopoulos W."/>
            <person name="Angelini C."/>
            <person name="Antonin V."/>
            <person name="Barry K.W."/>
            <person name="Bougher N.L."/>
            <person name="Buchanan P."/>
            <person name="Buyck B."/>
            <person name="Bense V."/>
            <person name="Catcheside P."/>
            <person name="Chovatia M."/>
            <person name="Cooper J."/>
            <person name="Damon W."/>
            <person name="Desjardin D."/>
            <person name="Finy P."/>
            <person name="Geml J."/>
            <person name="Haridas S."/>
            <person name="Hughes K."/>
            <person name="Justo A."/>
            <person name="Karasinski D."/>
            <person name="Kautmanova I."/>
            <person name="Kiss B."/>
            <person name="Kocsube S."/>
            <person name="Kotiranta H."/>
            <person name="LaButti K.M."/>
            <person name="Lechner B.E."/>
            <person name="Liimatainen K."/>
            <person name="Lipzen A."/>
            <person name="Lukacs Z."/>
            <person name="Mihaltcheva S."/>
            <person name="Morgado L.N."/>
            <person name="Niskanen T."/>
            <person name="Noordeloos M.E."/>
            <person name="Ohm R.A."/>
            <person name="Ortiz-Santana B."/>
            <person name="Ovrebo C."/>
            <person name="Racz N."/>
            <person name="Riley R."/>
            <person name="Savchenko A."/>
            <person name="Shiryaev A."/>
            <person name="Soop K."/>
            <person name="Spirin V."/>
            <person name="Szebenyi C."/>
            <person name="Tomsovsky M."/>
            <person name="Tulloss R.E."/>
            <person name="Uehling J."/>
            <person name="Grigoriev I.V."/>
            <person name="Vagvolgyi C."/>
            <person name="Papp T."/>
            <person name="Martin F.M."/>
            <person name="Miettinen O."/>
            <person name="Hibbett D.S."/>
            <person name="Nagy L.G."/>
        </authorList>
    </citation>
    <scope>NUCLEOTIDE SEQUENCE [LARGE SCALE GENOMIC DNA]</scope>
    <source>
        <strain evidence="1 2">FP101781</strain>
    </source>
</reference>